<dbReference type="AlphaFoldDB" id="A0A0E9T8K5"/>
<evidence type="ECO:0000313" key="1">
    <source>
        <dbReference type="EMBL" id="JAH50014.1"/>
    </source>
</evidence>
<name>A0A0E9T8K5_ANGAN</name>
<dbReference type="EMBL" id="GBXM01058563">
    <property type="protein sequence ID" value="JAH50014.1"/>
    <property type="molecule type" value="Transcribed_RNA"/>
</dbReference>
<proteinExistence type="predicted"/>
<reference evidence="1" key="2">
    <citation type="journal article" date="2015" name="Fish Shellfish Immunol.">
        <title>Early steps in the European eel (Anguilla anguilla)-Vibrio vulnificus interaction in the gills: Role of the RtxA13 toxin.</title>
        <authorList>
            <person name="Callol A."/>
            <person name="Pajuelo D."/>
            <person name="Ebbesson L."/>
            <person name="Teles M."/>
            <person name="MacKenzie S."/>
            <person name="Amaro C."/>
        </authorList>
    </citation>
    <scope>NUCLEOTIDE SEQUENCE</scope>
</reference>
<protein>
    <submittedName>
        <fullName evidence="1">Uncharacterized protein</fullName>
    </submittedName>
</protein>
<reference evidence="1" key="1">
    <citation type="submission" date="2014-11" db="EMBL/GenBank/DDBJ databases">
        <authorList>
            <person name="Amaro Gonzalez C."/>
        </authorList>
    </citation>
    <scope>NUCLEOTIDE SEQUENCE</scope>
</reference>
<accession>A0A0E9T8K5</accession>
<organism evidence="1">
    <name type="scientific">Anguilla anguilla</name>
    <name type="common">European freshwater eel</name>
    <name type="synonym">Muraena anguilla</name>
    <dbReference type="NCBI Taxonomy" id="7936"/>
    <lineage>
        <taxon>Eukaryota</taxon>
        <taxon>Metazoa</taxon>
        <taxon>Chordata</taxon>
        <taxon>Craniata</taxon>
        <taxon>Vertebrata</taxon>
        <taxon>Euteleostomi</taxon>
        <taxon>Actinopterygii</taxon>
        <taxon>Neopterygii</taxon>
        <taxon>Teleostei</taxon>
        <taxon>Anguilliformes</taxon>
        <taxon>Anguillidae</taxon>
        <taxon>Anguilla</taxon>
    </lineage>
</organism>
<sequence>MFYEQRYFDTVNNNFLFKFMLSKCLKSF</sequence>